<dbReference type="GO" id="GO:0004497">
    <property type="term" value="F:monooxygenase activity"/>
    <property type="evidence" value="ECO:0007669"/>
    <property type="project" value="UniProtKB-KW"/>
</dbReference>
<accession>A0A2K3KB07</accession>
<dbReference type="EMBL" id="ASHM01090591">
    <property type="protein sequence ID" value="PNX63485.1"/>
    <property type="molecule type" value="Genomic_DNA"/>
</dbReference>
<evidence type="ECO:0000256" key="2">
    <source>
        <dbReference type="ARBA" id="ARBA00023033"/>
    </source>
</evidence>
<comment type="caution">
    <text evidence="3">The sequence shown here is derived from an EMBL/GenBank/DDBJ whole genome shotgun (WGS) entry which is preliminary data.</text>
</comment>
<feature type="non-terminal residue" evidence="3">
    <location>
        <position position="1"/>
    </location>
</feature>
<evidence type="ECO:0000313" key="3">
    <source>
        <dbReference type="EMBL" id="PNX63485.1"/>
    </source>
</evidence>
<protein>
    <submittedName>
        <fullName evidence="3">3-hydroxybenzoate 6-hydroxylase 1-like protein</fullName>
    </submittedName>
</protein>
<dbReference type="Proteomes" id="UP000236291">
    <property type="component" value="Unassembled WGS sequence"/>
</dbReference>
<evidence type="ECO:0000256" key="1">
    <source>
        <dbReference type="ARBA" id="ARBA00023002"/>
    </source>
</evidence>
<dbReference type="InterPro" id="IPR044560">
    <property type="entry name" value="MOase"/>
</dbReference>
<gene>
    <name evidence="3" type="ORF">L195_g053528</name>
</gene>
<sequence length="87" mass="9683">RGKFISISEDEQKEVAFGINQEFRCLKRTDLIKAIANCLPMETIRTSCQVVSIELDSATHYPQLLLSNGSILQAKSVIPDCTAFSHI</sequence>
<keyword evidence="1" id="KW-0560">Oxidoreductase</keyword>
<organism evidence="3 4">
    <name type="scientific">Trifolium pratense</name>
    <name type="common">Red clover</name>
    <dbReference type="NCBI Taxonomy" id="57577"/>
    <lineage>
        <taxon>Eukaryota</taxon>
        <taxon>Viridiplantae</taxon>
        <taxon>Streptophyta</taxon>
        <taxon>Embryophyta</taxon>
        <taxon>Tracheophyta</taxon>
        <taxon>Spermatophyta</taxon>
        <taxon>Magnoliopsida</taxon>
        <taxon>eudicotyledons</taxon>
        <taxon>Gunneridae</taxon>
        <taxon>Pentapetalae</taxon>
        <taxon>rosids</taxon>
        <taxon>fabids</taxon>
        <taxon>Fabales</taxon>
        <taxon>Fabaceae</taxon>
        <taxon>Papilionoideae</taxon>
        <taxon>50 kb inversion clade</taxon>
        <taxon>NPAAA clade</taxon>
        <taxon>Hologalegina</taxon>
        <taxon>IRL clade</taxon>
        <taxon>Trifolieae</taxon>
        <taxon>Trifolium</taxon>
    </lineage>
</organism>
<proteinExistence type="predicted"/>
<name>A0A2K3KB07_TRIPR</name>
<reference evidence="3 4" key="2">
    <citation type="journal article" date="2017" name="Front. Plant Sci.">
        <title>Gene Classification and Mining of Molecular Markers Useful in Red Clover (Trifolium pratense) Breeding.</title>
        <authorList>
            <person name="Istvanek J."/>
            <person name="Dluhosova J."/>
            <person name="Dluhos P."/>
            <person name="Patkova L."/>
            <person name="Nedelnik J."/>
            <person name="Repkova J."/>
        </authorList>
    </citation>
    <scope>NUCLEOTIDE SEQUENCE [LARGE SCALE GENOMIC DNA]</scope>
    <source>
        <strain evidence="4">cv. Tatra</strain>
        <tissue evidence="3">Young leaves</tissue>
    </source>
</reference>
<dbReference type="STRING" id="57577.A0A2K3KB07"/>
<dbReference type="AlphaFoldDB" id="A0A2K3KB07"/>
<dbReference type="PANTHER" id="PTHR45934">
    <property type="entry name" value="FAD/NAD(P)-BINDING OXIDOREDUCTASE FAMILY PROTEIN"/>
    <property type="match status" value="1"/>
</dbReference>
<evidence type="ECO:0000313" key="4">
    <source>
        <dbReference type="Proteomes" id="UP000236291"/>
    </source>
</evidence>
<keyword evidence="2" id="KW-0503">Monooxygenase</keyword>
<reference evidence="3 4" key="1">
    <citation type="journal article" date="2014" name="Am. J. Bot.">
        <title>Genome assembly and annotation for red clover (Trifolium pratense; Fabaceae).</title>
        <authorList>
            <person name="Istvanek J."/>
            <person name="Jaros M."/>
            <person name="Krenek A."/>
            <person name="Repkova J."/>
        </authorList>
    </citation>
    <scope>NUCLEOTIDE SEQUENCE [LARGE SCALE GENOMIC DNA]</scope>
    <source>
        <strain evidence="4">cv. Tatra</strain>
        <tissue evidence="3">Young leaves</tissue>
    </source>
</reference>
<dbReference type="PANTHER" id="PTHR45934:SF7">
    <property type="entry name" value="FAD_NAD(P)-BINDING OXIDOREDUCTASE FAMILY PROTEIN"/>
    <property type="match status" value="1"/>
</dbReference>